<gene>
    <name evidence="2" type="ORF">IAI60_11490</name>
</gene>
<reference evidence="2 3" key="1">
    <citation type="submission" date="2020-09" db="EMBL/GenBank/DDBJ databases">
        <title>Roseomonas.</title>
        <authorList>
            <person name="Zhu W."/>
        </authorList>
    </citation>
    <scope>NUCLEOTIDE SEQUENCE [LARGE SCALE GENOMIC DNA]</scope>
    <source>
        <strain evidence="2 3">1311</strain>
    </source>
</reference>
<comment type="caution">
    <text evidence="2">The sequence shown here is derived from an EMBL/GenBank/DDBJ whole genome shotgun (WGS) entry which is preliminary data.</text>
</comment>
<dbReference type="EMBL" id="JACTNF010000010">
    <property type="protein sequence ID" value="MBO1075232.1"/>
    <property type="molecule type" value="Genomic_DNA"/>
</dbReference>
<proteinExistence type="predicted"/>
<keyword evidence="3" id="KW-1185">Reference proteome</keyword>
<evidence type="ECO:0000313" key="2">
    <source>
        <dbReference type="EMBL" id="MBO1075232.1"/>
    </source>
</evidence>
<evidence type="ECO:0000313" key="3">
    <source>
        <dbReference type="Proteomes" id="UP001518990"/>
    </source>
</evidence>
<sequence>MPERDEEIQQRIREHAYRLWQEEGCPGGRAGEHWRRAEALEAERLREDERIDEEGRESFPASDPPSHNSFTGEWRPA</sequence>
<dbReference type="InterPro" id="IPR021327">
    <property type="entry name" value="DUF2934"/>
</dbReference>
<accession>A0ABS3KCN6</accession>
<feature type="region of interest" description="Disordered" evidence="1">
    <location>
        <begin position="45"/>
        <end position="77"/>
    </location>
</feature>
<organism evidence="2 3">
    <name type="scientific">Roseomonas marmotae</name>
    <dbReference type="NCBI Taxonomy" id="2768161"/>
    <lineage>
        <taxon>Bacteria</taxon>
        <taxon>Pseudomonadati</taxon>
        <taxon>Pseudomonadota</taxon>
        <taxon>Alphaproteobacteria</taxon>
        <taxon>Acetobacterales</taxon>
        <taxon>Roseomonadaceae</taxon>
        <taxon>Roseomonas</taxon>
    </lineage>
</organism>
<evidence type="ECO:0000256" key="1">
    <source>
        <dbReference type="SAM" id="MobiDB-lite"/>
    </source>
</evidence>
<dbReference type="RefSeq" id="WP_207447330.1">
    <property type="nucleotide sequence ID" value="NZ_CP061091.1"/>
</dbReference>
<name>A0ABS3KCN6_9PROT</name>
<dbReference type="Pfam" id="PF11154">
    <property type="entry name" value="DUF2934"/>
    <property type="match status" value="1"/>
</dbReference>
<protein>
    <submittedName>
        <fullName evidence="2">DUF2934 domain-containing protein</fullName>
    </submittedName>
</protein>
<dbReference type="Proteomes" id="UP001518990">
    <property type="component" value="Unassembled WGS sequence"/>
</dbReference>